<evidence type="ECO:0000313" key="2">
    <source>
        <dbReference type="Proteomes" id="UP000799779"/>
    </source>
</evidence>
<gene>
    <name evidence="1" type="ORF">P154DRAFT_298047</name>
</gene>
<organism evidence="1 2">
    <name type="scientific">Amniculicola lignicola CBS 123094</name>
    <dbReference type="NCBI Taxonomy" id="1392246"/>
    <lineage>
        <taxon>Eukaryota</taxon>
        <taxon>Fungi</taxon>
        <taxon>Dikarya</taxon>
        <taxon>Ascomycota</taxon>
        <taxon>Pezizomycotina</taxon>
        <taxon>Dothideomycetes</taxon>
        <taxon>Pleosporomycetidae</taxon>
        <taxon>Pleosporales</taxon>
        <taxon>Amniculicolaceae</taxon>
        <taxon>Amniculicola</taxon>
    </lineage>
</organism>
<dbReference type="Gene3D" id="3.30.559.10">
    <property type="entry name" value="Chloramphenicol acetyltransferase-like domain"/>
    <property type="match status" value="1"/>
</dbReference>
<dbReference type="Gene3D" id="3.30.559.30">
    <property type="entry name" value="Nonribosomal peptide synthetase, condensation domain"/>
    <property type="match status" value="1"/>
</dbReference>
<dbReference type="InterPro" id="IPR052058">
    <property type="entry name" value="Alcohol_O-acetyltransferase"/>
</dbReference>
<dbReference type="AlphaFoldDB" id="A0A6A5W5B8"/>
<dbReference type="Pfam" id="PF07247">
    <property type="entry name" value="AATase"/>
    <property type="match status" value="1"/>
</dbReference>
<dbReference type="SUPFAM" id="SSF52777">
    <property type="entry name" value="CoA-dependent acyltransferases"/>
    <property type="match status" value="2"/>
</dbReference>
<evidence type="ECO:0000313" key="1">
    <source>
        <dbReference type="EMBL" id="KAF1997062.1"/>
    </source>
</evidence>
<accession>A0A6A5W5B8</accession>
<reference evidence="1" key="1">
    <citation type="journal article" date="2020" name="Stud. Mycol.">
        <title>101 Dothideomycetes genomes: a test case for predicting lifestyles and emergence of pathogens.</title>
        <authorList>
            <person name="Haridas S."/>
            <person name="Albert R."/>
            <person name="Binder M."/>
            <person name="Bloem J."/>
            <person name="Labutti K."/>
            <person name="Salamov A."/>
            <person name="Andreopoulos B."/>
            <person name="Baker S."/>
            <person name="Barry K."/>
            <person name="Bills G."/>
            <person name="Bluhm B."/>
            <person name="Cannon C."/>
            <person name="Castanera R."/>
            <person name="Culley D."/>
            <person name="Daum C."/>
            <person name="Ezra D."/>
            <person name="Gonzalez J."/>
            <person name="Henrissat B."/>
            <person name="Kuo A."/>
            <person name="Liang C."/>
            <person name="Lipzen A."/>
            <person name="Lutzoni F."/>
            <person name="Magnuson J."/>
            <person name="Mondo S."/>
            <person name="Nolan M."/>
            <person name="Ohm R."/>
            <person name="Pangilinan J."/>
            <person name="Park H.-J."/>
            <person name="Ramirez L."/>
            <person name="Alfaro M."/>
            <person name="Sun H."/>
            <person name="Tritt A."/>
            <person name="Yoshinaga Y."/>
            <person name="Zwiers L.-H."/>
            <person name="Turgeon B."/>
            <person name="Goodwin S."/>
            <person name="Spatafora J."/>
            <person name="Crous P."/>
            <person name="Grigoriev I."/>
        </authorList>
    </citation>
    <scope>NUCLEOTIDE SEQUENCE</scope>
    <source>
        <strain evidence="1">CBS 123094</strain>
    </source>
</reference>
<dbReference type="OrthoDB" id="2150604at2759"/>
<keyword evidence="2" id="KW-1185">Reference proteome</keyword>
<dbReference type="PANTHER" id="PTHR28037">
    <property type="entry name" value="ALCOHOL O-ACETYLTRANSFERASE 1-RELATED"/>
    <property type="match status" value="1"/>
</dbReference>
<sequence length="506" mass="55605">MGDLSSLEKLRTCGPIEKYSTARHHLGFYKNVGVIATYSNPSTTTPLEATIYAAVAKVISAHPILSAIALSEDTNDAHYARLPSVDLKTSVRFVERKSSIPGDGVADIELDAILEDEHNRDFKFETIPIPNWRLIVLSEPGSSKNFTAAFIFHHALGDGKSGLNFHRTLLSALQSLPSTLEDVETIVQSLDTPLLPPLEQLHPLPLGIFYIFQQLWNDFWPTTTPTRWTGRDLCIPSSSTPYIAKFRHIALSKATTSTLLTLSRKNKTTLQGTLETLLAATIILNLEEGKYDRLSVVGAISLRPLLLPPPGSSTTQEEIQNGMGVYVSKYSYEHHYPSSLPLATSSSSNATPTPQPKAIDLFSWDEARKVREAITLELEKKGRNTATGLLRWVSDIPKFFREKVGKVREDSFELSNIGVFSALPGKAEGENVVEGTWEVGRVVFSQSASVMGQPIQCCVASGGDGCAVVGFSWFEEVVNVGGGERLIERVVESFEESIEDLVKRET</sequence>
<dbReference type="PANTHER" id="PTHR28037:SF1">
    <property type="entry name" value="ALCOHOL O-ACETYLTRANSFERASE 1-RELATED"/>
    <property type="match status" value="1"/>
</dbReference>
<dbReference type="GO" id="GO:0008080">
    <property type="term" value="F:N-acetyltransferase activity"/>
    <property type="evidence" value="ECO:0007669"/>
    <property type="project" value="TreeGrafter"/>
</dbReference>
<protein>
    <recommendedName>
        <fullName evidence="3">Alcohol acetyltransferase</fullName>
    </recommendedName>
</protein>
<evidence type="ECO:0008006" key="3">
    <source>
        <dbReference type="Google" id="ProtNLM"/>
    </source>
</evidence>
<dbReference type="Proteomes" id="UP000799779">
    <property type="component" value="Unassembled WGS sequence"/>
</dbReference>
<dbReference type="InterPro" id="IPR023213">
    <property type="entry name" value="CAT-like_dom_sf"/>
</dbReference>
<name>A0A6A5W5B8_9PLEO</name>
<proteinExistence type="predicted"/>
<dbReference type="EMBL" id="ML977617">
    <property type="protein sequence ID" value="KAF1997062.1"/>
    <property type="molecule type" value="Genomic_DNA"/>
</dbReference>
<dbReference type="InterPro" id="IPR010828">
    <property type="entry name" value="Atf2/Sli1-like"/>
</dbReference>